<dbReference type="AlphaFoldDB" id="A0A1V2H1Z7"/>
<evidence type="ECO:0000313" key="6">
    <source>
        <dbReference type="EMBL" id="ONG53328.1"/>
    </source>
</evidence>
<dbReference type="EMBL" id="MLCO01000104">
    <property type="protein sequence ID" value="ONG53328.1"/>
    <property type="molecule type" value="Genomic_DNA"/>
</dbReference>
<dbReference type="Proteomes" id="UP000188879">
    <property type="component" value="Unassembled WGS sequence"/>
</dbReference>
<evidence type="ECO:0000259" key="5">
    <source>
        <dbReference type="PROSITE" id="PS50977"/>
    </source>
</evidence>
<feature type="domain" description="HTH tetR-type" evidence="5">
    <location>
        <begin position="14"/>
        <end position="74"/>
    </location>
</feature>
<dbReference type="PRINTS" id="PR00455">
    <property type="entry name" value="HTHTETR"/>
</dbReference>
<proteinExistence type="predicted"/>
<dbReference type="Pfam" id="PF16925">
    <property type="entry name" value="TetR_C_13"/>
    <property type="match status" value="1"/>
</dbReference>
<evidence type="ECO:0000256" key="3">
    <source>
        <dbReference type="ARBA" id="ARBA00023163"/>
    </source>
</evidence>
<dbReference type="InterPro" id="IPR011075">
    <property type="entry name" value="TetR_C"/>
</dbReference>
<dbReference type="InterPro" id="IPR009057">
    <property type="entry name" value="Homeodomain-like_sf"/>
</dbReference>
<dbReference type="InterPro" id="IPR001647">
    <property type="entry name" value="HTH_TetR"/>
</dbReference>
<protein>
    <submittedName>
        <fullName evidence="6">TetR family transcriptional regulator</fullName>
    </submittedName>
</protein>
<keyword evidence="2 4" id="KW-0238">DNA-binding</keyword>
<keyword evidence="3" id="KW-0804">Transcription</keyword>
<dbReference type="OrthoDB" id="9795242at2"/>
<organism evidence="6 7">
    <name type="scientific">Teichococcus deserti</name>
    <dbReference type="NCBI Taxonomy" id="1817963"/>
    <lineage>
        <taxon>Bacteria</taxon>
        <taxon>Pseudomonadati</taxon>
        <taxon>Pseudomonadota</taxon>
        <taxon>Alphaproteobacteria</taxon>
        <taxon>Acetobacterales</taxon>
        <taxon>Roseomonadaceae</taxon>
        <taxon>Roseomonas</taxon>
    </lineage>
</organism>
<dbReference type="PANTHER" id="PTHR47506">
    <property type="entry name" value="TRANSCRIPTIONAL REGULATORY PROTEIN"/>
    <property type="match status" value="1"/>
</dbReference>
<dbReference type="InterPro" id="IPR036271">
    <property type="entry name" value="Tet_transcr_reg_TetR-rel_C_sf"/>
</dbReference>
<sequence length="200" mass="20836">MPPEPRAVRGRPRAFNEAEVLDQAIALFSAGGFAAVSIADLVAVTGLSAGSLYKAYRDKEGIFAGALDRYIAERDRRLGDIAAGAPGGRARITALLRLYAGLSQGEAGQRGCLVVSGITGLDQLGATAAVLRATLARRHAMLAALVAEGQRDGSIATTEPPEGVADLLLALLQGMRVVGKGGRFPEDGEGFVRRALRLLD</sequence>
<reference evidence="6 7" key="1">
    <citation type="submission" date="2016-10" db="EMBL/GenBank/DDBJ databases">
        <title>Draft Genome sequence of Roseomonas sp. strain M3.</title>
        <authorList>
            <person name="Subhash Y."/>
            <person name="Lee S."/>
        </authorList>
    </citation>
    <scope>NUCLEOTIDE SEQUENCE [LARGE SCALE GENOMIC DNA]</scope>
    <source>
        <strain evidence="6 7">M3</strain>
    </source>
</reference>
<dbReference type="SUPFAM" id="SSF46689">
    <property type="entry name" value="Homeodomain-like"/>
    <property type="match status" value="1"/>
</dbReference>
<dbReference type="Pfam" id="PF00440">
    <property type="entry name" value="TetR_N"/>
    <property type="match status" value="1"/>
</dbReference>
<comment type="caution">
    <text evidence="6">The sequence shown here is derived from an EMBL/GenBank/DDBJ whole genome shotgun (WGS) entry which is preliminary data.</text>
</comment>
<gene>
    <name evidence="6" type="ORF">BKE38_12440</name>
</gene>
<keyword evidence="7" id="KW-1185">Reference proteome</keyword>
<evidence type="ECO:0000313" key="7">
    <source>
        <dbReference type="Proteomes" id="UP000188879"/>
    </source>
</evidence>
<evidence type="ECO:0000256" key="2">
    <source>
        <dbReference type="ARBA" id="ARBA00023125"/>
    </source>
</evidence>
<dbReference type="Gene3D" id="1.10.357.10">
    <property type="entry name" value="Tetracycline Repressor, domain 2"/>
    <property type="match status" value="1"/>
</dbReference>
<dbReference type="PROSITE" id="PS50977">
    <property type="entry name" value="HTH_TETR_2"/>
    <property type="match status" value="1"/>
</dbReference>
<dbReference type="SUPFAM" id="SSF48498">
    <property type="entry name" value="Tetracyclin repressor-like, C-terminal domain"/>
    <property type="match status" value="1"/>
</dbReference>
<evidence type="ECO:0000256" key="4">
    <source>
        <dbReference type="PROSITE-ProRule" id="PRU00335"/>
    </source>
</evidence>
<dbReference type="GO" id="GO:0003677">
    <property type="term" value="F:DNA binding"/>
    <property type="evidence" value="ECO:0007669"/>
    <property type="project" value="UniProtKB-UniRule"/>
</dbReference>
<evidence type="ECO:0000256" key="1">
    <source>
        <dbReference type="ARBA" id="ARBA00023015"/>
    </source>
</evidence>
<name>A0A1V2H1Z7_9PROT</name>
<accession>A0A1V2H1Z7</accession>
<dbReference type="Gene3D" id="1.10.10.60">
    <property type="entry name" value="Homeodomain-like"/>
    <property type="match status" value="1"/>
</dbReference>
<dbReference type="RefSeq" id="WP_076957678.1">
    <property type="nucleotide sequence ID" value="NZ_MLCO01000104.1"/>
</dbReference>
<dbReference type="PANTHER" id="PTHR47506:SF10">
    <property type="entry name" value="TRANSCRIPTIONAL REGULATORY PROTEIN"/>
    <property type="match status" value="1"/>
</dbReference>
<feature type="DNA-binding region" description="H-T-H motif" evidence="4">
    <location>
        <begin position="37"/>
        <end position="56"/>
    </location>
</feature>
<keyword evidence="1" id="KW-0805">Transcription regulation</keyword>